<dbReference type="RefSeq" id="WP_213434119.1">
    <property type="nucleotide sequence ID" value="NZ_AP024545.1"/>
</dbReference>
<evidence type="ECO:0000256" key="4">
    <source>
        <dbReference type="ARBA" id="ARBA00023163"/>
    </source>
</evidence>
<evidence type="ECO:0000313" key="6">
    <source>
        <dbReference type="Proteomes" id="UP000681317"/>
    </source>
</evidence>
<dbReference type="Pfam" id="PF03965">
    <property type="entry name" value="Penicillinase_R"/>
    <property type="match status" value="1"/>
</dbReference>
<dbReference type="Proteomes" id="UP000681317">
    <property type="component" value="Chromosome"/>
</dbReference>
<proteinExistence type="inferred from homology"/>
<dbReference type="PIRSF" id="PIRSF019455">
    <property type="entry name" value="CopR_AtkY"/>
    <property type="match status" value="1"/>
</dbReference>
<dbReference type="InterPro" id="IPR005650">
    <property type="entry name" value="BlaI_family"/>
</dbReference>
<keyword evidence="4" id="KW-0804">Transcription</keyword>
<name>A0ABM7Q6Z0_9GAMM</name>
<reference evidence="5 6" key="1">
    <citation type="submission" date="2021-03" db="EMBL/GenBank/DDBJ databases">
        <title>Complete Genome Sequences of Two Lysobacter Strains Isolated from Sea Water (Lysobacter caseinilyticus) and Soil (Lysobacter helvus) in South Korea.</title>
        <authorList>
            <person name="Watanabe Y."/>
            <person name="Arakawa K."/>
        </authorList>
    </citation>
    <scope>NUCLEOTIDE SEQUENCE [LARGE SCALE GENOMIC DNA]</scope>
    <source>
        <strain evidence="5 6">KVB24</strain>
    </source>
</reference>
<accession>A0ABM7Q6Z0</accession>
<evidence type="ECO:0000256" key="2">
    <source>
        <dbReference type="ARBA" id="ARBA00023015"/>
    </source>
</evidence>
<sequence length="123" mass="13841">MQITAAETEIMRVLWTCHPLSADEVHAALTDSTEWEETTVKTLLGRLLNKGAISADRNGRRYLYSPRLRKDTWLSQECTRLVDRLFGGRIAPLVAHFSSSQPLGEEDIAALRQLLDGMGDDDR</sequence>
<keyword evidence="6" id="KW-1185">Reference proteome</keyword>
<evidence type="ECO:0000256" key="1">
    <source>
        <dbReference type="ARBA" id="ARBA00011046"/>
    </source>
</evidence>
<evidence type="ECO:0000313" key="5">
    <source>
        <dbReference type="EMBL" id="BCT93177.1"/>
    </source>
</evidence>
<dbReference type="InterPro" id="IPR036390">
    <property type="entry name" value="WH_DNA-bd_sf"/>
</dbReference>
<keyword evidence="3" id="KW-0238">DNA-binding</keyword>
<dbReference type="InterPro" id="IPR036388">
    <property type="entry name" value="WH-like_DNA-bd_sf"/>
</dbReference>
<dbReference type="Gene3D" id="1.10.10.10">
    <property type="entry name" value="Winged helix-like DNA-binding domain superfamily/Winged helix DNA-binding domain"/>
    <property type="match status" value="1"/>
</dbReference>
<dbReference type="Gene3D" id="1.10.4040.10">
    <property type="entry name" value="Penicillinase repressor domain"/>
    <property type="match status" value="1"/>
</dbReference>
<comment type="similarity">
    <text evidence="1">Belongs to the BlaI transcriptional regulatory family.</text>
</comment>
<dbReference type="EMBL" id="AP024545">
    <property type="protein sequence ID" value="BCT93177.1"/>
    <property type="molecule type" value="Genomic_DNA"/>
</dbReference>
<gene>
    <name evidence="5" type="ORF">LYSCAS_22010</name>
</gene>
<evidence type="ECO:0000256" key="3">
    <source>
        <dbReference type="ARBA" id="ARBA00023125"/>
    </source>
</evidence>
<organism evidence="5 6">
    <name type="scientific">Noviluteimonas caseinilytica</name>
    <dbReference type="NCBI Taxonomy" id="2675101"/>
    <lineage>
        <taxon>Bacteria</taxon>
        <taxon>Pseudomonadati</taxon>
        <taxon>Pseudomonadota</taxon>
        <taxon>Gammaproteobacteria</taxon>
        <taxon>Lysobacterales</taxon>
        <taxon>Lysobacteraceae</taxon>
        <taxon>Noviluteimonas</taxon>
    </lineage>
</organism>
<protein>
    <submittedName>
        <fullName evidence="5">BlaI family transcriptional regulator</fullName>
    </submittedName>
</protein>
<keyword evidence="2" id="KW-0805">Transcription regulation</keyword>
<dbReference type="SUPFAM" id="SSF46785">
    <property type="entry name" value="Winged helix' DNA-binding domain"/>
    <property type="match status" value="1"/>
</dbReference>